<evidence type="ECO:0000313" key="2">
    <source>
        <dbReference type="Proteomes" id="UP000807306"/>
    </source>
</evidence>
<dbReference type="AlphaFoldDB" id="A0A9P6E7A1"/>
<comment type="caution">
    <text evidence="1">The sequence shown here is derived from an EMBL/GenBank/DDBJ whole genome shotgun (WGS) entry which is preliminary data.</text>
</comment>
<accession>A0A9P6E7A1</accession>
<gene>
    <name evidence="1" type="ORF">CPB83DRAFT_910359</name>
</gene>
<sequence length="156" mass="17596">MPKEVSKSDFKLLLKLLYPAATPSFELNSFMTGELVHLAKLLKRWGFHDLLKAIFKEIESEPHISVVSKLPLAHLVLLGRELSCPAWICSGYMFLVGRKKPLTTEEATINGKTSAEVVKKLRRKHLGRKPVNVDAGIVIEAFPEELNMDAVRNQYL</sequence>
<keyword evidence="2" id="KW-1185">Reference proteome</keyword>
<dbReference type="EMBL" id="MU157909">
    <property type="protein sequence ID" value="KAF9523851.1"/>
    <property type="molecule type" value="Genomic_DNA"/>
</dbReference>
<proteinExistence type="predicted"/>
<protein>
    <recommendedName>
        <fullName evidence="3">BTB domain-containing protein</fullName>
    </recommendedName>
</protein>
<reference evidence="1" key="1">
    <citation type="submission" date="2020-11" db="EMBL/GenBank/DDBJ databases">
        <authorList>
            <consortium name="DOE Joint Genome Institute"/>
            <person name="Ahrendt S."/>
            <person name="Riley R."/>
            <person name="Andreopoulos W."/>
            <person name="Labutti K."/>
            <person name="Pangilinan J."/>
            <person name="Ruiz-Duenas F.J."/>
            <person name="Barrasa J.M."/>
            <person name="Sanchez-Garcia M."/>
            <person name="Camarero S."/>
            <person name="Miyauchi S."/>
            <person name="Serrano A."/>
            <person name="Linde D."/>
            <person name="Babiker R."/>
            <person name="Drula E."/>
            <person name="Ayuso-Fernandez I."/>
            <person name="Pacheco R."/>
            <person name="Padilla G."/>
            <person name="Ferreira P."/>
            <person name="Barriuso J."/>
            <person name="Kellner H."/>
            <person name="Castanera R."/>
            <person name="Alfaro M."/>
            <person name="Ramirez L."/>
            <person name="Pisabarro A.G."/>
            <person name="Kuo A."/>
            <person name="Tritt A."/>
            <person name="Lipzen A."/>
            <person name="He G."/>
            <person name="Yan M."/>
            <person name="Ng V."/>
            <person name="Cullen D."/>
            <person name="Martin F."/>
            <person name="Rosso M.-N."/>
            <person name="Henrissat B."/>
            <person name="Hibbett D."/>
            <person name="Martinez A.T."/>
            <person name="Grigoriev I.V."/>
        </authorList>
    </citation>
    <scope>NUCLEOTIDE SEQUENCE</scope>
    <source>
        <strain evidence="1">CBS 506.95</strain>
    </source>
</reference>
<organism evidence="1 2">
    <name type="scientific">Crepidotus variabilis</name>
    <dbReference type="NCBI Taxonomy" id="179855"/>
    <lineage>
        <taxon>Eukaryota</taxon>
        <taxon>Fungi</taxon>
        <taxon>Dikarya</taxon>
        <taxon>Basidiomycota</taxon>
        <taxon>Agaricomycotina</taxon>
        <taxon>Agaricomycetes</taxon>
        <taxon>Agaricomycetidae</taxon>
        <taxon>Agaricales</taxon>
        <taxon>Agaricineae</taxon>
        <taxon>Crepidotaceae</taxon>
        <taxon>Crepidotus</taxon>
    </lineage>
</organism>
<evidence type="ECO:0000313" key="1">
    <source>
        <dbReference type="EMBL" id="KAF9523851.1"/>
    </source>
</evidence>
<name>A0A9P6E7A1_9AGAR</name>
<evidence type="ECO:0008006" key="3">
    <source>
        <dbReference type="Google" id="ProtNLM"/>
    </source>
</evidence>
<dbReference type="Proteomes" id="UP000807306">
    <property type="component" value="Unassembled WGS sequence"/>
</dbReference>